<dbReference type="KEGG" id="rpon:G3256_18805"/>
<evidence type="ECO:0000313" key="2">
    <source>
        <dbReference type="EMBL" id="QJF53338.1"/>
    </source>
</evidence>
<keyword evidence="3" id="KW-1185">Reference proteome</keyword>
<feature type="transmembrane region" description="Helical" evidence="1">
    <location>
        <begin position="12"/>
        <end position="33"/>
    </location>
</feature>
<sequence>MANRVARYIRRVFRIAVIGTVAMLIPAVVTVPAHKLEFRKVQVVAVMQVPGEDLSDRMVTVDLGHRTHKVHTRDVLLTLSPGDTACLSERTLMRDHWVIYALQTPDMCRRV</sequence>
<accession>A0A858SZB6</accession>
<dbReference type="Proteomes" id="UP000503308">
    <property type="component" value="Plasmid p1"/>
</dbReference>
<evidence type="ECO:0000256" key="1">
    <source>
        <dbReference type="SAM" id="Phobius"/>
    </source>
</evidence>
<geneLocation type="plasmid" evidence="2 3">
    <name>p1</name>
</geneLocation>
<name>A0A858SZB6_9RHOB</name>
<reference evidence="2 3" key="1">
    <citation type="submission" date="2020-02" db="EMBL/GenBank/DDBJ databases">
        <title>Genome sequence of Roseobacter ponti.</title>
        <authorList>
            <person name="Hollensteiner J."/>
            <person name="Schneider D."/>
            <person name="Poehlein A."/>
            <person name="Daniel R."/>
        </authorList>
    </citation>
    <scope>NUCLEOTIDE SEQUENCE [LARGE SCALE GENOMIC DNA]</scope>
    <source>
        <strain evidence="2 3">DSM 106830</strain>
        <plasmid evidence="2 3">p1</plasmid>
    </source>
</reference>
<keyword evidence="1" id="KW-0812">Transmembrane</keyword>
<evidence type="ECO:0000313" key="3">
    <source>
        <dbReference type="Proteomes" id="UP000503308"/>
    </source>
</evidence>
<organism evidence="2 3">
    <name type="scientific">Roseobacter ponti</name>
    <dbReference type="NCBI Taxonomy" id="1891787"/>
    <lineage>
        <taxon>Bacteria</taxon>
        <taxon>Pseudomonadati</taxon>
        <taxon>Pseudomonadota</taxon>
        <taxon>Alphaproteobacteria</taxon>
        <taxon>Rhodobacterales</taxon>
        <taxon>Roseobacteraceae</taxon>
        <taxon>Roseobacter</taxon>
    </lineage>
</organism>
<dbReference type="EMBL" id="CP048789">
    <property type="protein sequence ID" value="QJF53338.1"/>
    <property type="molecule type" value="Genomic_DNA"/>
</dbReference>
<keyword evidence="1" id="KW-0472">Membrane</keyword>
<dbReference type="RefSeq" id="WP_169642549.1">
    <property type="nucleotide sequence ID" value="NZ_CP048789.1"/>
</dbReference>
<dbReference type="AlphaFoldDB" id="A0A858SZB6"/>
<keyword evidence="1" id="KW-1133">Transmembrane helix</keyword>
<protein>
    <submittedName>
        <fullName evidence="2">Uncharacterized protein</fullName>
    </submittedName>
</protein>
<proteinExistence type="predicted"/>
<keyword evidence="2" id="KW-0614">Plasmid</keyword>
<gene>
    <name evidence="2" type="ORF">G3256_18805</name>
</gene>